<keyword evidence="1" id="KW-1133">Transmembrane helix</keyword>
<sequence>MSTTQPLRIGGWLFVALAWLLMTLLSTTIALSLFGMALFNAQAHAALSLQPASRIIMWYLSLFCALAMWCYTLWLCMAFFQRRNTVRKHYILWLLICVLLAIKSFAFTPVNDDIALRQLLFPLLAAALLAPYFRYSSRVKATFINP</sequence>
<feature type="transmembrane region" description="Helical" evidence="1">
    <location>
        <begin position="56"/>
        <end position="78"/>
    </location>
</feature>
<feature type="transmembrane region" description="Helical" evidence="1">
    <location>
        <begin position="114"/>
        <end position="133"/>
    </location>
</feature>
<name>A0A8K0V639_9ENTR</name>
<evidence type="ECO:0000256" key="1">
    <source>
        <dbReference type="SAM" id="Phobius"/>
    </source>
</evidence>
<gene>
    <name evidence="2" type="ORF">JJB97_14320</name>
</gene>
<proteinExistence type="predicted"/>
<keyword evidence="1" id="KW-0812">Transmembrane</keyword>
<protein>
    <submittedName>
        <fullName evidence="2">DUF2569 domain-containing protein</fullName>
    </submittedName>
</protein>
<evidence type="ECO:0000313" key="3">
    <source>
        <dbReference type="Proteomes" id="UP000659047"/>
    </source>
</evidence>
<dbReference type="Proteomes" id="UP000659047">
    <property type="component" value="Unassembled WGS sequence"/>
</dbReference>
<dbReference type="Pfam" id="PF10754">
    <property type="entry name" value="DUF2569"/>
    <property type="match status" value="1"/>
</dbReference>
<dbReference type="EMBL" id="JAEPBH010000040">
    <property type="protein sequence ID" value="MBK4716481.1"/>
    <property type="molecule type" value="Genomic_DNA"/>
</dbReference>
<keyword evidence="1" id="KW-0472">Membrane</keyword>
<accession>A0A8K0V639</accession>
<evidence type="ECO:0000313" key="2">
    <source>
        <dbReference type="EMBL" id="MBK4716481.1"/>
    </source>
</evidence>
<dbReference type="RefSeq" id="WP_238714691.1">
    <property type="nucleotide sequence ID" value="NZ_JAEPBH010000040.1"/>
</dbReference>
<feature type="transmembrane region" description="Helical" evidence="1">
    <location>
        <begin position="12"/>
        <end position="36"/>
    </location>
</feature>
<reference evidence="2" key="1">
    <citation type="submission" date="2021-01" db="EMBL/GenBank/DDBJ databases">
        <title>Intestinitalea alba gen. nov., sp. nov., a novel genus of the family Enterobacteriaceae, isolated from the gut of the plastic-eating mealworm Tenebrio molitor L.</title>
        <authorList>
            <person name="Yang Y."/>
        </authorList>
    </citation>
    <scope>NUCLEOTIDE SEQUENCE</scope>
    <source>
        <strain evidence="2">BIT-L3</strain>
    </source>
</reference>
<comment type="caution">
    <text evidence="2">The sequence shown here is derived from an EMBL/GenBank/DDBJ whole genome shotgun (WGS) entry which is preliminary data.</text>
</comment>
<keyword evidence="3" id="KW-1185">Reference proteome</keyword>
<dbReference type="AlphaFoldDB" id="A0A8K0V639"/>
<dbReference type="InterPro" id="IPR019690">
    <property type="entry name" value="DUF2569"/>
</dbReference>
<organism evidence="2 3">
    <name type="scientific">Tenebrionibacter intestinalis</name>
    <dbReference type="NCBI Taxonomy" id="2799638"/>
    <lineage>
        <taxon>Bacteria</taxon>
        <taxon>Pseudomonadati</taxon>
        <taxon>Pseudomonadota</taxon>
        <taxon>Gammaproteobacteria</taxon>
        <taxon>Enterobacterales</taxon>
        <taxon>Enterobacteriaceae</taxon>
        <taxon>Tenebrionibacter/Tenebrionicola group</taxon>
        <taxon>Tenebrionibacter</taxon>
    </lineage>
</organism>
<feature type="transmembrane region" description="Helical" evidence="1">
    <location>
        <begin position="90"/>
        <end position="108"/>
    </location>
</feature>